<evidence type="ECO:0000313" key="2">
    <source>
        <dbReference type="EMBL" id="KAK3029836.1"/>
    </source>
</evidence>
<dbReference type="Proteomes" id="UP001188597">
    <property type="component" value="Unassembled WGS sequence"/>
</dbReference>
<organism evidence="2 3">
    <name type="scientific">Escallonia herrerae</name>
    <dbReference type="NCBI Taxonomy" id="1293975"/>
    <lineage>
        <taxon>Eukaryota</taxon>
        <taxon>Viridiplantae</taxon>
        <taxon>Streptophyta</taxon>
        <taxon>Embryophyta</taxon>
        <taxon>Tracheophyta</taxon>
        <taxon>Spermatophyta</taxon>
        <taxon>Magnoliopsida</taxon>
        <taxon>eudicotyledons</taxon>
        <taxon>Gunneridae</taxon>
        <taxon>Pentapetalae</taxon>
        <taxon>asterids</taxon>
        <taxon>campanulids</taxon>
        <taxon>Escalloniales</taxon>
        <taxon>Escalloniaceae</taxon>
        <taxon>Escallonia</taxon>
    </lineage>
</organism>
<evidence type="ECO:0000256" key="1">
    <source>
        <dbReference type="SAM" id="MobiDB-lite"/>
    </source>
</evidence>
<gene>
    <name evidence="2" type="ORF">RJ639_038270</name>
</gene>
<accession>A0AA89BFA6</accession>
<reference evidence="2" key="1">
    <citation type="submission" date="2022-12" db="EMBL/GenBank/DDBJ databases">
        <title>Draft genome assemblies for two species of Escallonia (Escalloniales).</title>
        <authorList>
            <person name="Chanderbali A."/>
            <person name="Dervinis C."/>
            <person name="Anghel I."/>
            <person name="Soltis D."/>
            <person name="Soltis P."/>
            <person name="Zapata F."/>
        </authorList>
    </citation>
    <scope>NUCLEOTIDE SEQUENCE</scope>
    <source>
        <strain evidence="2">UCBG64.0493</strain>
        <tissue evidence="2">Leaf</tissue>
    </source>
</reference>
<dbReference type="EMBL" id="JAVXUP010000362">
    <property type="protein sequence ID" value="KAK3029836.1"/>
    <property type="molecule type" value="Genomic_DNA"/>
</dbReference>
<dbReference type="AlphaFoldDB" id="A0AA89BFA6"/>
<evidence type="ECO:0000313" key="3">
    <source>
        <dbReference type="Proteomes" id="UP001188597"/>
    </source>
</evidence>
<feature type="region of interest" description="Disordered" evidence="1">
    <location>
        <begin position="1"/>
        <end position="21"/>
    </location>
</feature>
<sequence>MADKEGAEEASESRRRPNLSSIGFSQFPPVINNHEAVLFAGDSGRRRWGTHQTVANHGVRHLLGLFVHLGYRQRSTGSELEGEDLNRREHVYSVVMEAASAWALTDLTQTSSAPSPSPIGMVTNFKCGGYAIGIGCSLLLTDPVSMANILKRWANIHNRLMVSITEIPKTPTFYLPNIGKNGCSSPYPGGSVTNKNSGQSVIFKFASKGLSLDSEMQETLAALCIEAADRSFATKMASKFSLMIKGSFKDAFTVENYAKRELVTHDSSIVSGLTCVSWEDLGGDEICLNEGNKPASVSYWIISGCGEGLVMVIPSPNDGLEEVNILLAVPNCNVT</sequence>
<feature type="compositionally biased region" description="Basic and acidic residues" evidence="1">
    <location>
        <begin position="1"/>
        <end position="15"/>
    </location>
</feature>
<dbReference type="InterPro" id="IPR023213">
    <property type="entry name" value="CAT-like_dom_sf"/>
</dbReference>
<dbReference type="Pfam" id="PF02458">
    <property type="entry name" value="Transferase"/>
    <property type="match status" value="1"/>
</dbReference>
<proteinExistence type="predicted"/>
<comment type="caution">
    <text evidence="2">The sequence shown here is derived from an EMBL/GenBank/DDBJ whole genome shotgun (WGS) entry which is preliminary data.</text>
</comment>
<name>A0AA89BFA6_9ASTE</name>
<protein>
    <submittedName>
        <fullName evidence="2">Uncharacterized protein</fullName>
    </submittedName>
</protein>
<dbReference type="Gene3D" id="3.30.559.10">
    <property type="entry name" value="Chloramphenicol acetyltransferase-like domain"/>
    <property type="match status" value="1"/>
</dbReference>
<keyword evidence="3" id="KW-1185">Reference proteome</keyword>